<evidence type="ECO:0000259" key="1">
    <source>
        <dbReference type="Pfam" id="PF26482"/>
    </source>
</evidence>
<feature type="domain" description="DUF8155" evidence="2">
    <location>
        <begin position="169"/>
        <end position="297"/>
    </location>
</feature>
<dbReference type="Pfam" id="PF26483">
    <property type="entry name" value="DUF8155_C"/>
    <property type="match status" value="1"/>
</dbReference>
<accession>A0A1G9Q128</accession>
<dbReference type="Pfam" id="PF26482">
    <property type="entry name" value="DUF8155"/>
    <property type="match status" value="1"/>
</dbReference>
<evidence type="ECO:0000313" key="4">
    <source>
        <dbReference type="Proteomes" id="UP000199476"/>
    </source>
</evidence>
<sequence>MPLSEKRKKHKAENTITIPAKVLYQYEQFSRYNSPYTSHERGCAIDLYPPDDTAPSPAAGEIIDIQTVQTPSKPYAEKEDYLIIIDTKKGDLDYNTGNGEPTIARIMHVEPAVSVGEKIEAGDTLGKTVRSGFFAPWVENHLHAGFRTRDANHLRASGSLPLEIEVDVNPVPWEGRGKVREAGKTFALLDLPVHPAPGEFFAGIADDSGNIPLDGGLPHFSSGGSFAQEDRSIELLGTEVGTLQGSLIKWKPIKVFASKKPIAGLSLFASLTDRLGARLICPDVSFKPGESVVVEIEQLNI</sequence>
<evidence type="ECO:0000313" key="3">
    <source>
        <dbReference type="EMBL" id="SDM04696.1"/>
    </source>
</evidence>
<organism evidence="3 4">
    <name type="scientific">Halarsenatibacter silvermanii</name>
    <dbReference type="NCBI Taxonomy" id="321763"/>
    <lineage>
        <taxon>Bacteria</taxon>
        <taxon>Bacillati</taxon>
        <taxon>Bacillota</taxon>
        <taxon>Clostridia</taxon>
        <taxon>Halanaerobiales</taxon>
        <taxon>Halarsenatibacteraceae</taxon>
        <taxon>Halarsenatibacter</taxon>
    </lineage>
</organism>
<protein>
    <recommendedName>
        <fullName evidence="5">Peptidase family M23</fullName>
    </recommendedName>
</protein>
<dbReference type="Proteomes" id="UP000199476">
    <property type="component" value="Unassembled WGS sequence"/>
</dbReference>
<proteinExistence type="predicted"/>
<evidence type="ECO:0000259" key="2">
    <source>
        <dbReference type="Pfam" id="PF26483"/>
    </source>
</evidence>
<dbReference type="EMBL" id="FNGO01000015">
    <property type="protein sequence ID" value="SDM04696.1"/>
    <property type="molecule type" value="Genomic_DNA"/>
</dbReference>
<dbReference type="InterPro" id="IPR058817">
    <property type="entry name" value="DUF8155_C"/>
</dbReference>
<dbReference type="AlphaFoldDB" id="A0A1G9Q128"/>
<gene>
    <name evidence="3" type="ORF">SAMN04488692_11511</name>
</gene>
<dbReference type="RefSeq" id="WP_089760714.1">
    <property type="nucleotide sequence ID" value="NZ_FNGO01000015.1"/>
</dbReference>
<dbReference type="Gene3D" id="2.70.70.10">
    <property type="entry name" value="Glucose Permease (Domain IIA)"/>
    <property type="match status" value="1"/>
</dbReference>
<reference evidence="3 4" key="1">
    <citation type="submission" date="2016-10" db="EMBL/GenBank/DDBJ databases">
        <authorList>
            <person name="de Groot N.N."/>
        </authorList>
    </citation>
    <scope>NUCLEOTIDE SEQUENCE [LARGE SCALE GENOMIC DNA]</scope>
    <source>
        <strain evidence="3 4">SLAS-1</strain>
    </source>
</reference>
<dbReference type="InterPro" id="IPR058468">
    <property type="entry name" value="DUF8155_N"/>
</dbReference>
<keyword evidence="4" id="KW-1185">Reference proteome</keyword>
<dbReference type="STRING" id="321763.SAMN04488692_11511"/>
<dbReference type="InterPro" id="IPR011055">
    <property type="entry name" value="Dup_hybrid_motif"/>
</dbReference>
<evidence type="ECO:0008006" key="5">
    <source>
        <dbReference type="Google" id="ProtNLM"/>
    </source>
</evidence>
<name>A0A1G9Q128_9FIRM</name>
<dbReference type="OrthoDB" id="9775391at2"/>
<feature type="domain" description="DUF8155" evidence="1">
    <location>
        <begin position="17"/>
        <end position="163"/>
    </location>
</feature>